<dbReference type="InterPro" id="IPR052157">
    <property type="entry name" value="BCAA_transport_permease"/>
</dbReference>
<comment type="similarity">
    <text evidence="8">Belongs to the binding-protein-dependent transport system permease family. LivHM subfamily.</text>
</comment>
<comment type="caution">
    <text evidence="11">The sequence shown here is derived from an EMBL/GenBank/DDBJ whole genome shotgun (WGS) entry which is preliminary data.</text>
</comment>
<feature type="transmembrane region" description="Helical" evidence="9">
    <location>
        <begin position="249"/>
        <end position="272"/>
    </location>
</feature>
<feature type="transmembrane region" description="Helical" evidence="9">
    <location>
        <begin position="304"/>
        <end position="324"/>
    </location>
</feature>
<sequence length="536" mass="57165">MLTHSMLLCLLLACGLGIGSAASAAPGEPQAQAEEEPRALLEALDTRSFEDKGDAAQAIAESAAEQKTRWLQALLDGRLGKERRGERFYIITDDSGREWPIIDAITFEDAGTGTRRTVEAFKINNDLRTRIEGLLASLSLNAGDEASRLSAAQRLVGEVTAGNADRVRGMRDDEESDAVRDQLDVALALYDVQQGDIEALGTLRGNLDTRVRNTLSSIAAGDSELAAEAQSVLGGIESKRAWYDRAQTLFFGLSAGSILVLAAIGLAITFGVMGVINMAHGELIMIGAYTTWMIQQALPGQPGLALALAIPGGFLVAGAFGVLIERTVIRFLKGRPLETLLATFGLSLILQQLVRSVFSPLNRRVTSPDWLQGAWQINEALSLTLNRLAVLLFCLAVFAGLWALMRYTRLGLEVRAVTQNRAMARAMGVRATRVDMLTFGLGAGVAGLAGVALSQLTNVGPNLGQSYIVDSFLVVVFGGVGNLWGTLVAGMSLGVINQVLQPWVGAVLAKIIVLVGVILFIQKRPQGIFAPKGRTS</sequence>
<evidence type="ECO:0000256" key="5">
    <source>
        <dbReference type="ARBA" id="ARBA00022970"/>
    </source>
</evidence>
<keyword evidence="10" id="KW-0732">Signal</keyword>
<dbReference type="PANTHER" id="PTHR11795:SF447">
    <property type="entry name" value="ABC TRANSPORTER PERMEASE PROTEIN"/>
    <property type="match status" value="1"/>
</dbReference>
<evidence type="ECO:0000256" key="1">
    <source>
        <dbReference type="ARBA" id="ARBA00004429"/>
    </source>
</evidence>
<dbReference type="GO" id="GO:0022857">
    <property type="term" value="F:transmembrane transporter activity"/>
    <property type="evidence" value="ECO:0007669"/>
    <property type="project" value="InterPro"/>
</dbReference>
<keyword evidence="2" id="KW-0813">Transport</keyword>
<dbReference type="GO" id="GO:0005886">
    <property type="term" value="C:plasma membrane"/>
    <property type="evidence" value="ECO:0007669"/>
    <property type="project" value="UniProtKB-SubCell"/>
</dbReference>
<organism evidence="11 12">
    <name type="scientific">Salinicola corii</name>
    <dbReference type="NCBI Taxonomy" id="2606937"/>
    <lineage>
        <taxon>Bacteria</taxon>
        <taxon>Pseudomonadati</taxon>
        <taxon>Pseudomonadota</taxon>
        <taxon>Gammaproteobacteria</taxon>
        <taxon>Oceanospirillales</taxon>
        <taxon>Halomonadaceae</taxon>
        <taxon>Salinicola</taxon>
    </lineage>
</organism>
<evidence type="ECO:0000313" key="11">
    <source>
        <dbReference type="EMBL" id="KAA0020993.1"/>
    </source>
</evidence>
<dbReference type="InterPro" id="IPR017779">
    <property type="entry name" value="ABC_UrtB_bac"/>
</dbReference>
<name>A0A640WK22_9GAMM</name>
<protein>
    <submittedName>
        <fullName evidence="11">Urea ABC transporter permease subunit UrtB</fullName>
    </submittedName>
</protein>
<proteinExistence type="inferred from homology"/>
<keyword evidence="4 9" id="KW-0812">Transmembrane</keyword>
<keyword evidence="12" id="KW-1185">Reference proteome</keyword>
<dbReference type="InterPro" id="IPR001851">
    <property type="entry name" value="ABC_transp_permease"/>
</dbReference>
<dbReference type="AlphaFoldDB" id="A0A640WK22"/>
<feature type="transmembrane region" description="Helical" evidence="9">
    <location>
        <begin position="388"/>
        <end position="405"/>
    </location>
</feature>
<gene>
    <name evidence="11" type="primary">urtB</name>
    <name evidence="11" type="ORF">F0A16_03015</name>
</gene>
<feature type="chain" id="PRO_5024817796" evidence="10">
    <location>
        <begin position="25"/>
        <end position="536"/>
    </location>
</feature>
<keyword evidence="6 9" id="KW-1133">Transmembrane helix</keyword>
<evidence type="ECO:0000256" key="10">
    <source>
        <dbReference type="SAM" id="SignalP"/>
    </source>
</evidence>
<dbReference type="GO" id="GO:0006865">
    <property type="term" value="P:amino acid transport"/>
    <property type="evidence" value="ECO:0007669"/>
    <property type="project" value="UniProtKB-KW"/>
</dbReference>
<evidence type="ECO:0000256" key="2">
    <source>
        <dbReference type="ARBA" id="ARBA00022448"/>
    </source>
</evidence>
<evidence type="ECO:0000256" key="3">
    <source>
        <dbReference type="ARBA" id="ARBA00022475"/>
    </source>
</evidence>
<keyword evidence="7 9" id="KW-0472">Membrane</keyword>
<feature type="transmembrane region" description="Helical" evidence="9">
    <location>
        <begin position="336"/>
        <end position="354"/>
    </location>
</feature>
<evidence type="ECO:0000256" key="7">
    <source>
        <dbReference type="ARBA" id="ARBA00023136"/>
    </source>
</evidence>
<dbReference type="Pfam" id="PF02653">
    <property type="entry name" value="BPD_transp_2"/>
    <property type="match status" value="1"/>
</dbReference>
<dbReference type="EMBL" id="VTPX01000001">
    <property type="protein sequence ID" value="KAA0020993.1"/>
    <property type="molecule type" value="Genomic_DNA"/>
</dbReference>
<evidence type="ECO:0000256" key="8">
    <source>
        <dbReference type="ARBA" id="ARBA00037998"/>
    </source>
</evidence>
<dbReference type="Proteomes" id="UP000466024">
    <property type="component" value="Unassembled WGS sequence"/>
</dbReference>
<evidence type="ECO:0000256" key="6">
    <source>
        <dbReference type="ARBA" id="ARBA00022989"/>
    </source>
</evidence>
<dbReference type="CDD" id="cd06582">
    <property type="entry name" value="TM_PBP1_LivH_like"/>
    <property type="match status" value="1"/>
</dbReference>
<accession>A0A640WK22</accession>
<keyword evidence="5" id="KW-0029">Amino-acid transport</keyword>
<feature type="signal peptide" evidence="10">
    <location>
        <begin position="1"/>
        <end position="24"/>
    </location>
</feature>
<evidence type="ECO:0000256" key="9">
    <source>
        <dbReference type="SAM" id="Phobius"/>
    </source>
</evidence>
<keyword evidence="3" id="KW-1003">Cell membrane</keyword>
<feature type="transmembrane region" description="Helical" evidence="9">
    <location>
        <begin position="434"/>
        <end position="453"/>
    </location>
</feature>
<feature type="transmembrane region" description="Helical" evidence="9">
    <location>
        <begin position="503"/>
        <end position="521"/>
    </location>
</feature>
<dbReference type="NCBIfam" id="TIGR03409">
    <property type="entry name" value="urea_trans_UrtB"/>
    <property type="match status" value="1"/>
</dbReference>
<evidence type="ECO:0000256" key="4">
    <source>
        <dbReference type="ARBA" id="ARBA00022692"/>
    </source>
</evidence>
<dbReference type="PANTHER" id="PTHR11795">
    <property type="entry name" value="BRANCHED-CHAIN AMINO ACID TRANSPORT SYSTEM PERMEASE PROTEIN LIVH"/>
    <property type="match status" value="1"/>
</dbReference>
<feature type="transmembrane region" description="Helical" evidence="9">
    <location>
        <begin position="473"/>
        <end position="496"/>
    </location>
</feature>
<comment type="subcellular location">
    <subcellularLocation>
        <location evidence="1">Cell inner membrane</location>
        <topology evidence="1">Multi-pass membrane protein</topology>
    </subcellularLocation>
</comment>
<evidence type="ECO:0000313" key="12">
    <source>
        <dbReference type="Proteomes" id="UP000466024"/>
    </source>
</evidence>
<reference evidence="11 12" key="1">
    <citation type="submission" date="2019-08" db="EMBL/GenBank/DDBJ databases">
        <title>Bioinformatics analysis of the strain L3 and L5.</title>
        <authorList>
            <person name="Li X."/>
        </authorList>
    </citation>
    <scope>NUCLEOTIDE SEQUENCE [LARGE SCALE GENOMIC DNA]</scope>
    <source>
        <strain evidence="11 12">L3</strain>
    </source>
</reference>